<comment type="pathway">
    <text evidence="1">Amino-acid biosynthesis; L-asparagine biosynthesis; L-asparagine from L-aspartate (L-Gln route): step 1/1.</text>
</comment>
<dbReference type="SUPFAM" id="SSF52402">
    <property type="entry name" value="Adenine nucleotide alpha hydrolases-like"/>
    <property type="match status" value="1"/>
</dbReference>
<keyword evidence="8" id="KW-0061">Asparagine biosynthesis</keyword>
<evidence type="ECO:0000313" key="13">
    <source>
        <dbReference type="Proteomes" id="UP000231019"/>
    </source>
</evidence>
<evidence type="ECO:0000313" key="12">
    <source>
        <dbReference type="EMBL" id="PIW16471.1"/>
    </source>
</evidence>
<comment type="similarity">
    <text evidence="2">Belongs to the asparagine synthetase family.</text>
</comment>
<keyword evidence="6 8" id="KW-0315">Glutamine amidotransferase</keyword>
<evidence type="ECO:0000256" key="4">
    <source>
        <dbReference type="ARBA" id="ARBA00022741"/>
    </source>
</evidence>
<dbReference type="PROSITE" id="PS51278">
    <property type="entry name" value="GATASE_TYPE_2"/>
    <property type="match status" value="1"/>
</dbReference>
<dbReference type="Proteomes" id="UP000231019">
    <property type="component" value="Unassembled WGS sequence"/>
</dbReference>
<comment type="caution">
    <text evidence="12">The sequence shown here is derived from an EMBL/GenBank/DDBJ whole genome shotgun (WGS) entry which is preliminary data.</text>
</comment>
<evidence type="ECO:0000256" key="1">
    <source>
        <dbReference type="ARBA" id="ARBA00005187"/>
    </source>
</evidence>
<dbReference type="InterPro" id="IPR033738">
    <property type="entry name" value="AsnB_N"/>
</dbReference>
<dbReference type="PANTHER" id="PTHR43284:SF1">
    <property type="entry name" value="ASPARAGINE SYNTHETASE"/>
    <property type="match status" value="1"/>
</dbReference>
<comment type="catalytic activity">
    <reaction evidence="7">
        <text>L-aspartate + L-glutamine + ATP + H2O = L-asparagine + L-glutamate + AMP + diphosphate + H(+)</text>
        <dbReference type="Rhea" id="RHEA:12228"/>
        <dbReference type="ChEBI" id="CHEBI:15377"/>
        <dbReference type="ChEBI" id="CHEBI:15378"/>
        <dbReference type="ChEBI" id="CHEBI:29985"/>
        <dbReference type="ChEBI" id="CHEBI:29991"/>
        <dbReference type="ChEBI" id="CHEBI:30616"/>
        <dbReference type="ChEBI" id="CHEBI:33019"/>
        <dbReference type="ChEBI" id="CHEBI:58048"/>
        <dbReference type="ChEBI" id="CHEBI:58359"/>
        <dbReference type="ChEBI" id="CHEBI:456215"/>
        <dbReference type="EC" id="6.3.5.4"/>
    </reaction>
</comment>
<organism evidence="12 13">
    <name type="scientific">bacterium (Candidatus Blackallbacteria) CG17_big_fil_post_rev_8_21_14_2_50_48_46</name>
    <dbReference type="NCBI Taxonomy" id="2014261"/>
    <lineage>
        <taxon>Bacteria</taxon>
        <taxon>Candidatus Blackallbacteria</taxon>
    </lineage>
</organism>
<dbReference type="InterPro" id="IPR017932">
    <property type="entry name" value="GATase_2_dom"/>
</dbReference>
<dbReference type="Pfam" id="PF00733">
    <property type="entry name" value="Asn_synthase"/>
    <property type="match status" value="1"/>
</dbReference>
<keyword evidence="5 9" id="KW-0067">ATP-binding</keyword>
<protein>
    <recommendedName>
        <fullName evidence="3">asparagine synthase (glutamine-hydrolyzing)</fullName>
        <ecNumber evidence="3">6.3.5.4</ecNumber>
    </recommendedName>
</protein>
<dbReference type="InterPro" id="IPR051786">
    <property type="entry name" value="ASN_synthetase/amidase"/>
</dbReference>
<keyword evidence="4 9" id="KW-0547">Nucleotide-binding</keyword>
<evidence type="ECO:0000256" key="10">
    <source>
        <dbReference type="PIRSR" id="PIRSR001589-3"/>
    </source>
</evidence>
<evidence type="ECO:0000256" key="9">
    <source>
        <dbReference type="PIRSR" id="PIRSR001589-2"/>
    </source>
</evidence>
<keyword evidence="8" id="KW-0028">Amino-acid biosynthesis</keyword>
<accession>A0A2M7G3X9</accession>
<feature type="binding site" evidence="9">
    <location>
        <position position="98"/>
    </location>
    <ligand>
        <name>L-glutamine</name>
        <dbReference type="ChEBI" id="CHEBI:58359"/>
    </ligand>
</feature>
<evidence type="ECO:0000256" key="6">
    <source>
        <dbReference type="ARBA" id="ARBA00022962"/>
    </source>
</evidence>
<evidence type="ECO:0000256" key="3">
    <source>
        <dbReference type="ARBA" id="ARBA00012737"/>
    </source>
</evidence>
<dbReference type="PANTHER" id="PTHR43284">
    <property type="entry name" value="ASPARAGINE SYNTHETASE (GLUTAMINE-HYDROLYZING)"/>
    <property type="match status" value="1"/>
</dbReference>
<evidence type="ECO:0000256" key="8">
    <source>
        <dbReference type="PIRSR" id="PIRSR001589-1"/>
    </source>
</evidence>
<feature type="active site" description="For GATase activity" evidence="8">
    <location>
        <position position="2"/>
    </location>
</feature>
<dbReference type="SUPFAM" id="SSF56235">
    <property type="entry name" value="N-terminal nucleophile aminohydrolases (Ntn hydrolases)"/>
    <property type="match status" value="1"/>
</dbReference>
<evidence type="ECO:0000259" key="11">
    <source>
        <dbReference type="PROSITE" id="PS51278"/>
    </source>
</evidence>
<gene>
    <name evidence="12" type="primary">asnB</name>
    <name evidence="12" type="ORF">COW36_11925</name>
</gene>
<dbReference type="InterPro" id="IPR014729">
    <property type="entry name" value="Rossmann-like_a/b/a_fold"/>
</dbReference>
<evidence type="ECO:0000256" key="2">
    <source>
        <dbReference type="ARBA" id="ARBA00005752"/>
    </source>
</evidence>
<reference evidence="12 13" key="1">
    <citation type="submission" date="2017-09" db="EMBL/GenBank/DDBJ databases">
        <title>Depth-based differentiation of microbial function through sediment-hosted aquifers and enrichment of novel symbionts in the deep terrestrial subsurface.</title>
        <authorList>
            <person name="Probst A.J."/>
            <person name="Ladd B."/>
            <person name="Jarett J.K."/>
            <person name="Geller-Mcgrath D.E."/>
            <person name="Sieber C.M."/>
            <person name="Emerson J.B."/>
            <person name="Anantharaman K."/>
            <person name="Thomas B.C."/>
            <person name="Malmstrom R."/>
            <person name="Stieglmeier M."/>
            <person name="Klingl A."/>
            <person name="Woyke T."/>
            <person name="Ryan C.M."/>
            <person name="Banfield J.F."/>
        </authorList>
    </citation>
    <scope>NUCLEOTIDE SEQUENCE [LARGE SCALE GENOMIC DNA]</scope>
    <source>
        <strain evidence="12">CG17_big_fil_post_rev_8_21_14_2_50_48_46</strain>
    </source>
</reference>
<dbReference type="Gene3D" id="3.40.50.620">
    <property type="entry name" value="HUPs"/>
    <property type="match status" value="2"/>
</dbReference>
<feature type="domain" description="Glutamine amidotransferase type-2" evidence="11">
    <location>
        <begin position="2"/>
        <end position="210"/>
    </location>
</feature>
<dbReference type="CDD" id="cd01991">
    <property type="entry name" value="Asn_synthase_B_C"/>
    <property type="match status" value="1"/>
</dbReference>
<dbReference type="NCBIfam" id="TIGR01536">
    <property type="entry name" value="asn_synth_AEB"/>
    <property type="match status" value="1"/>
</dbReference>
<dbReference type="EMBL" id="PFFQ01000037">
    <property type="protein sequence ID" value="PIW16471.1"/>
    <property type="molecule type" value="Genomic_DNA"/>
</dbReference>
<dbReference type="AlphaFoldDB" id="A0A2M7G3X9"/>
<dbReference type="CDD" id="cd00712">
    <property type="entry name" value="AsnB"/>
    <property type="match status" value="1"/>
</dbReference>
<dbReference type="GO" id="GO:0005524">
    <property type="term" value="F:ATP binding"/>
    <property type="evidence" value="ECO:0007669"/>
    <property type="project" value="UniProtKB-KW"/>
</dbReference>
<dbReference type="Pfam" id="PF13537">
    <property type="entry name" value="GATase_7"/>
    <property type="match status" value="1"/>
</dbReference>
<dbReference type="InterPro" id="IPR001962">
    <property type="entry name" value="Asn_synthase"/>
</dbReference>
<dbReference type="InterPro" id="IPR006426">
    <property type="entry name" value="Asn_synth_AEB"/>
</dbReference>
<evidence type="ECO:0000256" key="5">
    <source>
        <dbReference type="ARBA" id="ARBA00022840"/>
    </source>
</evidence>
<dbReference type="PIRSF" id="PIRSF001589">
    <property type="entry name" value="Asn_synthetase_glu-h"/>
    <property type="match status" value="1"/>
</dbReference>
<dbReference type="GO" id="GO:0004066">
    <property type="term" value="F:asparagine synthase (glutamine-hydrolyzing) activity"/>
    <property type="evidence" value="ECO:0007669"/>
    <property type="project" value="UniProtKB-EC"/>
</dbReference>
<dbReference type="GO" id="GO:0006529">
    <property type="term" value="P:asparagine biosynthetic process"/>
    <property type="evidence" value="ECO:0007669"/>
    <property type="project" value="UniProtKB-KW"/>
</dbReference>
<sequence length="623" mass="68937">MCGILAYYAQAGVKLRQLEAGLLPLRSRGPDGAGLWLNSDQTLGLAHSRLATRDLKNGQQPLHAPEGLSLVINGELYGVEALRQELSAQGFRFQTLSDSEVALALYARDGLDFFKQLRGEFALILWDQPRQRLIAARDRFGIKPLVYHQAADSLVLASKAAALKACGLSLEWDLLNLAQISCLQYPLPDRSLFKGVYSLPPGHFLLWEDQRLQIAPYWEMDYPERSELKFETAEPLIQELREILTEAVSLRLAADYPVSSYLSAGLDSSLITALRGDLQTPAFCVGFPGWEGDESGLAQETAQALGLPLETLSLNHELLLSELAQTALVTEGLAINAHVTARYLLCRKIQALGYKIMLTGEGADELFGGYAHLIEDLYPGTGSRELQGMHLPLGPPLALPLLEAELGTLPTFIQAKASLGARLRSLLSPDFRASVSLPEIQQTLLQYLPVEQMRKWHPFHRSTWLWSKLALAGYILPTVGDGAEMAAGIESRLPFLDTRLFERVRTVAPEQLVQPGRDKALLREVARPFLPEMVLKRSKAPFLAPSLLSENLQKTPQSWYELLEVFFPDPLPAFIDRAALHQRLQVLALADPSAHQAWEPPLMLLASVCALERQLIGPSEGMK</sequence>
<dbReference type="EC" id="6.3.5.4" evidence="3"/>
<dbReference type="InterPro" id="IPR029055">
    <property type="entry name" value="Ntn_hydrolases_N"/>
</dbReference>
<dbReference type="Gene3D" id="3.60.20.10">
    <property type="entry name" value="Glutamine Phosphoribosylpyrophosphate, subunit 1, domain 1"/>
    <property type="match status" value="1"/>
</dbReference>
<feature type="site" description="Important for beta-aspartyl-AMP intermediate formation" evidence="10">
    <location>
        <position position="361"/>
    </location>
</feature>
<feature type="binding site" evidence="9">
    <location>
        <position position="285"/>
    </location>
    <ligand>
        <name>ATP</name>
        <dbReference type="ChEBI" id="CHEBI:30616"/>
    </ligand>
</feature>
<proteinExistence type="inferred from homology"/>
<evidence type="ECO:0000256" key="7">
    <source>
        <dbReference type="ARBA" id="ARBA00048741"/>
    </source>
</evidence>
<name>A0A2M7G3X9_9BACT</name>